<evidence type="ECO:0000313" key="1">
    <source>
        <dbReference type="EMBL" id="GBL96010.1"/>
    </source>
</evidence>
<reference evidence="1 2" key="1">
    <citation type="journal article" date="2019" name="Sci. Rep.">
        <title>Orb-weaving spider Araneus ventricosus genome elucidates the spidroin gene catalogue.</title>
        <authorList>
            <person name="Kono N."/>
            <person name="Nakamura H."/>
            <person name="Ohtoshi R."/>
            <person name="Moran D.A.P."/>
            <person name="Shinohara A."/>
            <person name="Yoshida Y."/>
            <person name="Fujiwara M."/>
            <person name="Mori M."/>
            <person name="Tomita M."/>
            <person name="Arakawa K."/>
        </authorList>
    </citation>
    <scope>NUCLEOTIDE SEQUENCE [LARGE SCALE GENOMIC DNA]</scope>
</reference>
<comment type="caution">
    <text evidence="1">The sequence shown here is derived from an EMBL/GenBank/DDBJ whole genome shotgun (WGS) entry which is preliminary data.</text>
</comment>
<proteinExistence type="predicted"/>
<keyword evidence="2" id="KW-1185">Reference proteome</keyword>
<accession>A0A4Y2BUY7</accession>
<dbReference type="OrthoDB" id="7489787at2759"/>
<sequence length="100" mass="11054">MVQKPRKIIARKGAKQIGSVTSVERGTLVTMVLAVGANGLDLDISSQKFVDPYSTEKKEDFNQEEAVLDCNPEDYLISVADIKNQECRNILAESHWLGTS</sequence>
<gene>
    <name evidence="1" type="ORF">AVEN_199971_1</name>
</gene>
<organism evidence="1 2">
    <name type="scientific">Araneus ventricosus</name>
    <name type="common">Orbweaver spider</name>
    <name type="synonym">Epeira ventricosa</name>
    <dbReference type="NCBI Taxonomy" id="182803"/>
    <lineage>
        <taxon>Eukaryota</taxon>
        <taxon>Metazoa</taxon>
        <taxon>Ecdysozoa</taxon>
        <taxon>Arthropoda</taxon>
        <taxon>Chelicerata</taxon>
        <taxon>Arachnida</taxon>
        <taxon>Araneae</taxon>
        <taxon>Araneomorphae</taxon>
        <taxon>Entelegynae</taxon>
        <taxon>Araneoidea</taxon>
        <taxon>Araneidae</taxon>
        <taxon>Araneus</taxon>
    </lineage>
</organism>
<dbReference type="EMBL" id="BGPR01000116">
    <property type="protein sequence ID" value="GBL96010.1"/>
    <property type="molecule type" value="Genomic_DNA"/>
</dbReference>
<dbReference type="Proteomes" id="UP000499080">
    <property type="component" value="Unassembled WGS sequence"/>
</dbReference>
<evidence type="ECO:0000313" key="2">
    <source>
        <dbReference type="Proteomes" id="UP000499080"/>
    </source>
</evidence>
<name>A0A4Y2BUY7_ARAVE</name>
<dbReference type="AlphaFoldDB" id="A0A4Y2BUY7"/>
<protein>
    <submittedName>
        <fullName evidence="1">Uncharacterized protein</fullName>
    </submittedName>
</protein>